<keyword evidence="9 16" id="KW-0547">Nucleotide-binding</keyword>
<dbReference type="GO" id="GO:0046872">
    <property type="term" value="F:metal ion binding"/>
    <property type="evidence" value="ECO:0007669"/>
    <property type="project" value="UniProtKB-KW"/>
</dbReference>
<comment type="function">
    <text evidence="16">Catalyzes the phosphorylation of pantothenate (Pan), the first step in CoA biosynthesis.</text>
</comment>
<feature type="binding site" evidence="16">
    <location>
        <begin position="96"/>
        <end position="99"/>
    </location>
    <ligand>
        <name>substrate</name>
    </ligand>
</feature>
<name>A0A7V3ZU52_UNCW3</name>
<feature type="binding site" evidence="16">
    <location>
        <position position="118"/>
    </location>
    <ligand>
        <name>K(+)</name>
        <dbReference type="ChEBI" id="CHEBI:29103"/>
    </ligand>
</feature>
<reference evidence="18" key="1">
    <citation type="journal article" date="2020" name="mSystems">
        <title>Genome- and Community-Level Interaction Insights into Carbon Utilization and Element Cycling Functions of Hydrothermarchaeota in Hydrothermal Sediment.</title>
        <authorList>
            <person name="Zhou Z."/>
            <person name="Liu Y."/>
            <person name="Xu W."/>
            <person name="Pan J."/>
            <person name="Luo Z.H."/>
            <person name="Li M."/>
        </authorList>
    </citation>
    <scope>NUCLEOTIDE SEQUENCE [LARGE SCALE GENOMIC DNA]</scope>
    <source>
        <strain evidence="18">SpSt-697</strain>
    </source>
</reference>
<dbReference type="InterPro" id="IPR004619">
    <property type="entry name" value="Type_III_PanK"/>
</dbReference>
<sequence>MNSLACDIGNSFVKFGFFRNNNLIIVMPVATQDLKENKSYLFFLDKVKRVIISSVVKEVKNYLIKEFKKNKEIEIYNLSDLELDLDISLYEKNKLGEDRIAACYYVYKFYKKNGIVVDLGSGTTISCVKKDGIFLGGLILPGIFTSYYFLNRIKDIMKEDFVFHKEINYLARSPKEGVREGIKFFVFEGLNYLLKCYKKSLGKDFKIFLTGGLSFLFYRHLKGIDYFEPYLTLKGLNLLLNNI</sequence>
<evidence type="ECO:0000256" key="7">
    <source>
        <dbReference type="ARBA" id="ARBA00022490"/>
    </source>
</evidence>
<dbReference type="InterPro" id="IPR043129">
    <property type="entry name" value="ATPase_NBD"/>
</dbReference>
<dbReference type="HAMAP" id="MF_01274">
    <property type="entry name" value="Pantothen_kinase_3"/>
    <property type="match status" value="1"/>
</dbReference>
<keyword evidence="8 16" id="KW-0808">Transferase</keyword>
<dbReference type="PANTHER" id="PTHR34265">
    <property type="entry name" value="TYPE III PANTOTHENATE KINASE"/>
    <property type="match status" value="1"/>
</dbReference>
<evidence type="ECO:0000256" key="9">
    <source>
        <dbReference type="ARBA" id="ARBA00022741"/>
    </source>
</evidence>
<accession>A0A7V3ZU52</accession>
<dbReference type="GO" id="GO:0005524">
    <property type="term" value="F:ATP binding"/>
    <property type="evidence" value="ECO:0007669"/>
    <property type="project" value="UniProtKB-UniRule"/>
</dbReference>
<evidence type="ECO:0000256" key="16">
    <source>
        <dbReference type="HAMAP-Rule" id="MF_01274"/>
    </source>
</evidence>
<comment type="subcellular location">
    <subcellularLocation>
        <location evidence="3 16">Cytoplasm</location>
    </subcellularLocation>
</comment>
<keyword evidence="11 16" id="KW-0067">ATP-binding</keyword>
<comment type="caution">
    <text evidence="18">The sequence shown here is derived from an EMBL/GenBank/DDBJ whole genome shotgun (WGS) entry which is preliminary data.</text>
</comment>
<dbReference type="UniPathway" id="UPA00241">
    <property type="reaction ID" value="UER00352"/>
</dbReference>
<feature type="binding site" evidence="16">
    <location>
        <begin position="7"/>
        <end position="14"/>
    </location>
    <ligand>
        <name>ATP</name>
        <dbReference type="ChEBI" id="CHEBI:30616"/>
    </ligand>
</feature>
<evidence type="ECO:0000256" key="10">
    <source>
        <dbReference type="ARBA" id="ARBA00022777"/>
    </source>
</evidence>
<dbReference type="GO" id="GO:0015937">
    <property type="term" value="P:coenzyme A biosynthetic process"/>
    <property type="evidence" value="ECO:0007669"/>
    <property type="project" value="UniProtKB-UniRule"/>
</dbReference>
<evidence type="ECO:0000256" key="1">
    <source>
        <dbReference type="ARBA" id="ARBA00001206"/>
    </source>
</evidence>
<comment type="subunit">
    <text evidence="5 16">Homodimer.</text>
</comment>
<evidence type="ECO:0000256" key="12">
    <source>
        <dbReference type="ARBA" id="ARBA00022958"/>
    </source>
</evidence>
<dbReference type="NCBIfam" id="TIGR00671">
    <property type="entry name" value="baf"/>
    <property type="match status" value="1"/>
</dbReference>
<dbReference type="GO" id="GO:0005737">
    <property type="term" value="C:cytoplasm"/>
    <property type="evidence" value="ECO:0007669"/>
    <property type="project" value="UniProtKB-SubCell"/>
</dbReference>
<evidence type="ECO:0000256" key="8">
    <source>
        <dbReference type="ARBA" id="ARBA00022679"/>
    </source>
</evidence>
<feature type="transmembrane region" description="Helical" evidence="17">
    <location>
        <begin position="132"/>
        <end position="150"/>
    </location>
</feature>
<dbReference type="GO" id="GO:0004594">
    <property type="term" value="F:pantothenate kinase activity"/>
    <property type="evidence" value="ECO:0007669"/>
    <property type="project" value="UniProtKB-UniRule"/>
</dbReference>
<keyword evidence="17" id="KW-0472">Membrane</keyword>
<evidence type="ECO:0000256" key="4">
    <source>
        <dbReference type="ARBA" id="ARBA00005225"/>
    </source>
</evidence>
<comment type="caution">
    <text evidence="16">Lacks conserved residue(s) required for the propagation of feature annotation.</text>
</comment>
<evidence type="ECO:0000256" key="15">
    <source>
        <dbReference type="ARBA" id="ARBA00040883"/>
    </source>
</evidence>
<evidence type="ECO:0000256" key="5">
    <source>
        <dbReference type="ARBA" id="ARBA00011738"/>
    </source>
</evidence>
<proteinExistence type="inferred from homology"/>
<comment type="cofactor">
    <cofactor evidence="16">
        <name>NH4(+)</name>
        <dbReference type="ChEBI" id="CHEBI:28938"/>
    </cofactor>
    <cofactor evidence="16">
        <name>K(+)</name>
        <dbReference type="ChEBI" id="CHEBI:29103"/>
    </cofactor>
    <text evidence="16">A monovalent cation. Ammonium or potassium.</text>
</comment>
<evidence type="ECO:0000256" key="13">
    <source>
        <dbReference type="ARBA" id="ARBA00022993"/>
    </source>
</evidence>
<organism evidence="18">
    <name type="scientific">candidate division WOR-3 bacterium</name>
    <dbReference type="NCBI Taxonomy" id="2052148"/>
    <lineage>
        <taxon>Bacteria</taxon>
        <taxon>Bacteria division WOR-3</taxon>
    </lineage>
</organism>
<comment type="similarity">
    <text evidence="14 16">Belongs to the type III pantothenate kinase family.</text>
</comment>
<evidence type="ECO:0000256" key="2">
    <source>
        <dbReference type="ARBA" id="ARBA00001958"/>
    </source>
</evidence>
<dbReference type="EMBL" id="DTDR01000051">
    <property type="protein sequence ID" value="HGK63274.1"/>
    <property type="molecule type" value="Genomic_DNA"/>
</dbReference>
<evidence type="ECO:0000313" key="18">
    <source>
        <dbReference type="EMBL" id="HGK63274.1"/>
    </source>
</evidence>
<keyword evidence="17" id="KW-1133">Transmembrane helix</keyword>
<keyword evidence="12 16" id="KW-0630">Potassium</keyword>
<evidence type="ECO:0000256" key="3">
    <source>
        <dbReference type="ARBA" id="ARBA00004496"/>
    </source>
</evidence>
<dbReference type="SUPFAM" id="SSF53067">
    <property type="entry name" value="Actin-like ATPase domain"/>
    <property type="match status" value="2"/>
</dbReference>
<evidence type="ECO:0000256" key="14">
    <source>
        <dbReference type="ARBA" id="ARBA00038036"/>
    </source>
</evidence>
<comment type="pathway">
    <text evidence="4 16">Cofactor biosynthesis; coenzyme A biosynthesis; CoA from (R)-pantothenate: step 1/5.</text>
</comment>
<protein>
    <recommendedName>
        <fullName evidence="15 16">Type III pantothenate kinase</fullName>
        <ecNumber evidence="6 16">2.7.1.33</ecNumber>
    </recommendedName>
    <alternativeName>
        <fullName evidence="16">PanK-III</fullName>
    </alternativeName>
    <alternativeName>
        <fullName evidence="16">Pantothenic acid kinase</fullName>
    </alternativeName>
</protein>
<dbReference type="Pfam" id="PF03309">
    <property type="entry name" value="Pan_kinase"/>
    <property type="match status" value="1"/>
</dbReference>
<dbReference type="AlphaFoldDB" id="A0A7V3ZU52"/>
<dbReference type="EC" id="2.7.1.33" evidence="6 16"/>
<evidence type="ECO:0000256" key="6">
    <source>
        <dbReference type="ARBA" id="ARBA00012102"/>
    </source>
</evidence>
<keyword evidence="16" id="KW-0479">Metal-binding</keyword>
<dbReference type="CDD" id="cd24015">
    <property type="entry name" value="ASKHA_NBD_PanK-III"/>
    <property type="match status" value="1"/>
</dbReference>
<keyword evidence="13 16" id="KW-0173">Coenzyme A biosynthesis</keyword>
<dbReference type="PANTHER" id="PTHR34265:SF1">
    <property type="entry name" value="TYPE III PANTOTHENATE KINASE"/>
    <property type="match status" value="1"/>
</dbReference>
<dbReference type="Gene3D" id="3.30.420.40">
    <property type="match status" value="2"/>
</dbReference>
<evidence type="ECO:0000256" key="17">
    <source>
        <dbReference type="SAM" id="Phobius"/>
    </source>
</evidence>
<comment type="catalytic activity">
    <reaction evidence="1 16">
        <text>(R)-pantothenate + ATP = (R)-4'-phosphopantothenate + ADP + H(+)</text>
        <dbReference type="Rhea" id="RHEA:16373"/>
        <dbReference type="ChEBI" id="CHEBI:10986"/>
        <dbReference type="ChEBI" id="CHEBI:15378"/>
        <dbReference type="ChEBI" id="CHEBI:29032"/>
        <dbReference type="ChEBI" id="CHEBI:30616"/>
        <dbReference type="ChEBI" id="CHEBI:456216"/>
        <dbReference type="EC" id="2.7.1.33"/>
    </reaction>
</comment>
<keyword evidence="17" id="KW-0812">Transmembrane</keyword>
<evidence type="ECO:0000256" key="11">
    <source>
        <dbReference type="ARBA" id="ARBA00022840"/>
    </source>
</evidence>
<feature type="active site" description="Proton acceptor" evidence="16">
    <location>
        <position position="98"/>
    </location>
</feature>
<keyword evidence="7 16" id="KW-0963">Cytoplasm</keyword>
<keyword evidence="10 16" id="KW-0418">Kinase</keyword>
<feature type="binding site" evidence="16">
    <location>
        <position position="121"/>
    </location>
    <ligand>
        <name>ATP</name>
        <dbReference type="ChEBI" id="CHEBI:30616"/>
    </ligand>
</feature>
<gene>
    <name evidence="16" type="primary">coaX</name>
    <name evidence="18" type="ORF">ENU74_01560</name>
</gene>
<comment type="cofactor">
    <cofactor evidence="2">
        <name>K(+)</name>
        <dbReference type="ChEBI" id="CHEBI:29103"/>
    </cofactor>
</comment>